<dbReference type="PANTHER" id="PTHR31543">
    <property type="entry name" value="DYNEIN REGULATORY COMPLEX SUBUNIT 4"/>
    <property type="match status" value="1"/>
</dbReference>
<sequence>MFEDLFLYLIPSNPHQKNQTELMKLTEKVQLKKGISTAQQENHRLNETLQEVQQKLPELHGQLQEHKHSKESMEKYRAQQKLVEKELRDLTVEHELLLQAFQKRSQRADASRSFLQVQEERDELLKRQTESILDIQQRSGLKKILLQKKLAAVTETLEKKEAQLSTALSVCSIEPMARSNAVSKLEEILESKRISMDALQQDLDLESQVSVSPAAQLPVSAAQLVTSCMFDLQEYEQLLHSWKEQLKASGGSLHDFPFRPAKKILKDVGSDQ</sequence>
<evidence type="ECO:0000256" key="3">
    <source>
        <dbReference type="ARBA" id="ARBA00009859"/>
    </source>
</evidence>
<evidence type="ECO:0000313" key="15">
    <source>
        <dbReference type="EMBL" id="KAK5598443.1"/>
    </source>
</evidence>
<keyword evidence="10" id="KW-0206">Cytoskeleton</keyword>
<accession>A0AAV9QN92</accession>
<dbReference type="GO" id="GO:0005874">
    <property type="term" value="C:microtubule"/>
    <property type="evidence" value="ECO:0007669"/>
    <property type="project" value="UniProtKB-KW"/>
</dbReference>
<comment type="caution">
    <text evidence="15">The sequence shown here is derived from an EMBL/GenBank/DDBJ whole genome shotgun (WGS) entry which is preliminary data.</text>
</comment>
<evidence type="ECO:0000259" key="14">
    <source>
        <dbReference type="Pfam" id="PF13851"/>
    </source>
</evidence>
<feature type="coiled-coil region" evidence="13">
    <location>
        <begin position="143"/>
        <end position="202"/>
    </location>
</feature>
<evidence type="ECO:0000313" key="16">
    <source>
        <dbReference type="Proteomes" id="UP001311232"/>
    </source>
</evidence>
<name>A0AAV9QN92_9TELE</name>
<evidence type="ECO:0000256" key="7">
    <source>
        <dbReference type="ARBA" id="ARBA00022846"/>
    </source>
</evidence>
<evidence type="ECO:0000256" key="10">
    <source>
        <dbReference type="ARBA" id="ARBA00023212"/>
    </source>
</evidence>
<feature type="coiled-coil region" evidence="13">
    <location>
        <begin position="35"/>
        <end position="93"/>
    </location>
</feature>
<evidence type="ECO:0000256" key="8">
    <source>
        <dbReference type="ARBA" id="ARBA00023054"/>
    </source>
</evidence>
<keyword evidence="7" id="KW-0282">Flagellum</keyword>
<keyword evidence="8 13" id="KW-0175">Coiled coil</keyword>
<evidence type="ECO:0000256" key="12">
    <source>
        <dbReference type="ARBA" id="ARBA00031568"/>
    </source>
</evidence>
<evidence type="ECO:0000256" key="1">
    <source>
        <dbReference type="ARBA" id="ARBA00004230"/>
    </source>
</evidence>
<keyword evidence="5" id="KW-0963">Cytoplasm</keyword>
<dbReference type="Proteomes" id="UP001311232">
    <property type="component" value="Unassembled WGS sequence"/>
</dbReference>
<evidence type="ECO:0000256" key="9">
    <source>
        <dbReference type="ARBA" id="ARBA00023069"/>
    </source>
</evidence>
<dbReference type="GO" id="GO:0008017">
    <property type="term" value="F:microtubule binding"/>
    <property type="evidence" value="ECO:0007669"/>
    <property type="project" value="InterPro"/>
</dbReference>
<keyword evidence="16" id="KW-1185">Reference proteome</keyword>
<keyword evidence="9" id="KW-0969">Cilium</keyword>
<organism evidence="15 16">
    <name type="scientific">Crenichthys baileyi</name>
    <name type="common">White River springfish</name>
    <dbReference type="NCBI Taxonomy" id="28760"/>
    <lineage>
        <taxon>Eukaryota</taxon>
        <taxon>Metazoa</taxon>
        <taxon>Chordata</taxon>
        <taxon>Craniata</taxon>
        <taxon>Vertebrata</taxon>
        <taxon>Euteleostomi</taxon>
        <taxon>Actinopterygii</taxon>
        <taxon>Neopterygii</taxon>
        <taxon>Teleostei</taxon>
        <taxon>Neoteleostei</taxon>
        <taxon>Acanthomorphata</taxon>
        <taxon>Ovalentaria</taxon>
        <taxon>Atherinomorphae</taxon>
        <taxon>Cyprinodontiformes</taxon>
        <taxon>Goodeidae</taxon>
        <taxon>Crenichthys</taxon>
    </lineage>
</organism>
<protein>
    <recommendedName>
        <fullName evidence="4">Dynein regulatory complex subunit 4</fullName>
    </recommendedName>
    <alternativeName>
        <fullName evidence="12">Growth arrest-specific protein 8</fullName>
    </alternativeName>
</protein>
<proteinExistence type="inferred from homology"/>
<reference evidence="15 16" key="1">
    <citation type="submission" date="2021-06" db="EMBL/GenBank/DDBJ databases">
        <authorList>
            <person name="Palmer J.M."/>
        </authorList>
    </citation>
    <scope>NUCLEOTIDE SEQUENCE [LARGE SCALE GENOMIC DNA]</scope>
    <source>
        <strain evidence="15 16">MEX-2019</strain>
        <tissue evidence="15">Muscle</tissue>
    </source>
</reference>
<evidence type="ECO:0000256" key="2">
    <source>
        <dbReference type="ARBA" id="ARBA00004245"/>
    </source>
</evidence>
<dbReference type="AlphaFoldDB" id="A0AAV9QN92"/>
<evidence type="ECO:0000256" key="11">
    <source>
        <dbReference type="ARBA" id="ARBA00023273"/>
    </source>
</evidence>
<evidence type="ECO:0000256" key="4">
    <source>
        <dbReference type="ARBA" id="ARBA00021301"/>
    </source>
</evidence>
<feature type="domain" description="Growth arrest-specific protein 8" evidence="14">
    <location>
        <begin position="17"/>
        <end position="199"/>
    </location>
</feature>
<comment type="subcellular location">
    <subcellularLocation>
        <location evidence="1">Cell projection</location>
        <location evidence="1">Cilium</location>
        <location evidence="1">Flagellum</location>
    </subcellularLocation>
    <subcellularLocation>
        <location evidence="2">Cytoplasm</location>
        <location evidence="2">Cytoskeleton</location>
    </subcellularLocation>
</comment>
<keyword evidence="6" id="KW-0493">Microtubule</keyword>
<dbReference type="PANTHER" id="PTHR31543:SF0">
    <property type="entry name" value="DYNEIN REGULATORY COMPLEX SUBUNIT 4"/>
    <property type="match status" value="1"/>
</dbReference>
<dbReference type="GO" id="GO:0030317">
    <property type="term" value="P:flagellated sperm motility"/>
    <property type="evidence" value="ECO:0007669"/>
    <property type="project" value="TreeGrafter"/>
</dbReference>
<evidence type="ECO:0000256" key="6">
    <source>
        <dbReference type="ARBA" id="ARBA00022701"/>
    </source>
</evidence>
<dbReference type="GO" id="GO:0031267">
    <property type="term" value="F:small GTPase binding"/>
    <property type="evidence" value="ECO:0007669"/>
    <property type="project" value="InterPro"/>
</dbReference>
<dbReference type="GO" id="GO:0005794">
    <property type="term" value="C:Golgi apparatus"/>
    <property type="evidence" value="ECO:0007669"/>
    <property type="project" value="TreeGrafter"/>
</dbReference>
<dbReference type="InterPro" id="IPR025593">
    <property type="entry name" value="GAS8_dom"/>
</dbReference>
<dbReference type="GO" id="GO:0031514">
    <property type="term" value="C:motile cilium"/>
    <property type="evidence" value="ECO:0007669"/>
    <property type="project" value="UniProtKB-SubCell"/>
</dbReference>
<dbReference type="EMBL" id="JAHHUM010003092">
    <property type="protein sequence ID" value="KAK5598443.1"/>
    <property type="molecule type" value="Genomic_DNA"/>
</dbReference>
<keyword evidence="11" id="KW-0966">Cell projection</keyword>
<gene>
    <name evidence="15" type="ORF">CRENBAI_011081</name>
</gene>
<comment type="similarity">
    <text evidence="3">Belongs to the DRC4 family.</text>
</comment>
<dbReference type="Pfam" id="PF13851">
    <property type="entry name" value="GAS"/>
    <property type="match status" value="1"/>
</dbReference>
<evidence type="ECO:0000256" key="13">
    <source>
        <dbReference type="SAM" id="Coils"/>
    </source>
</evidence>
<dbReference type="InterPro" id="IPR039308">
    <property type="entry name" value="GAS8"/>
</dbReference>
<evidence type="ECO:0000256" key="5">
    <source>
        <dbReference type="ARBA" id="ARBA00022490"/>
    </source>
</evidence>